<protein>
    <submittedName>
        <fullName evidence="1">Uncharacterized protein</fullName>
    </submittedName>
</protein>
<reference evidence="2" key="1">
    <citation type="submission" date="2015-10" db="EMBL/GenBank/DDBJ databases">
        <title>Complete Genome Sequencing of Klebsiella sp. strain G5.</title>
        <authorList>
            <person name="Chan K.-G."/>
            <person name="Chen J.-W."/>
        </authorList>
    </citation>
    <scope>NUCLEOTIDE SEQUENCE [LARGE SCALE GENOMIC DNA]</scope>
    <source>
        <strain evidence="2">G5</strain>
    </source>
</reference>
<dbReference type="InterPro" id="IPR029058">
    <property type="entry name" value="AB_hydrolase_fold"/>
</dbReference>
<organism evidence="1 2">
    <name type="scientific">[Enterobacter] lignolyticus</name>
    <dbReference type="NCBI Taxonomy" id="1334193"/>
    <lineage>
        <taxon>Bacteria</taxon>
        <taxon>Pseudomonadati</taxon>
        <taxon>Pseudomonadota</taxon>
        <taxon>Gammaproteobacteria</taxon>
        <taxon>Enterobacterales</taxon>
        <taxon>Enterobacteriaceae</taxon>
        <taxon>Pluralibacter</taxon>
    </lineage>
</organism>
<accession>A0A806X9V8</accession>
<dbReference type="EMBL" id="CP012871">
    <property type="protein sequence ID" value="ALR78846.1"/>
    <property type="molecule type" value="Genomic_DNA"/>
</dbReference>
<proteinExistence type="predicted"/>
<dbReference type="AlphaFoldDB" id="A0A806X9V8"/>
<dbReference type="Pfam" id="PF16929">
    <property type="entry name" value="Asp2"/>
    <property type="match status" value="1"/>
</dbReference>
<evidence type="ECO:0000313" key="1">
    <source>
        <dbReference type="EMBL" id="ALR78846.1"/>
    </source>
</evidence>
<name>A0A806X9V8_9ENTR</name>
<dbReference type="OrthoDB" id="6546405at2"/>
<dbReference type="SUPFAM" id="SSF53474">
    <property type="entry name" value="alpha/beta-Hydrolases"/>
    <property type="match status" value="1"/>
</dbReference>
<dbReference type="InterPro" id="IPR022267">
    <property type="entry name" value="Asp2"/>
</dbReference>
<sequence length="408" mass="46289">MEEKIKQVNGIDITYRIKPRKYDNRHLIVIFSGFGLERLFTYDFSNALNDVPATIVWIKDDFYSCCSYYLCKKLDFSVEYAIEKFINDLLQELNLTKVQCTLAGFSKGGSAALYFGAKYNYKNIVSTVPQFNIGSYIKNDWPEVARHMLGRVTSKNVLYLDTLLSDIISEDREYEKNIYLLTSPYDSQYITEIKPHLSKFMKYNNFNLFYAESLLIGEHNQVTSYHVPLILGVLNSIAQGAIPKYGYCELKGDPKVGVDNVTISPVALLKRIPLKGTVIYPEGIAVLEGIPCPEYSDIDTKIVFNNGCSEFSFPLAKAHRSILSRTLYNGGYVNYDKGWFCTERYQGLEINSLPAGRYTVFLEISCGGHTKIASLKVESRLSNKSIISNDKIKIYSADDCVYLDVLDS</sequence>
<evidence type="ECO:0000313" key="2">
    <source>
        <dbReference type="Proteomes" id="UP000069162"/>
    </source>
</evidence>
<dbReference type="Proteomes" id="UP000069162">
    <property type="component" value="Chromosome"/>
</dbReference>
<dbReference type="GO" id="GO:0015031">
    <property type="term" value="P:protein transport"/>
    <property type="evidence" value="ECO:0007669"/>
    <property type="project" value="InterPro"/>
</dbReference>
<gene>
    <name evidence="1" type="ORF">AO703_03225</name>
</gene>
<dbReference type="KEGG" id="kle:AO703_03225"/>